<name>A0A2S7C441_9XANT</name>
<evidence type="ECO:0000313" key="2">
    <source>
        <dbReference type="EMBL" id="MFO3707117.1"/>
    </source>
</evidence>
<feature type="chain" id="PRO_5015784385" evidence="1">
    <location>
        <begin position="19"/>
        <end position="136"/>
    </location>
</feature>
<proteinExistence type="predicted"/>
<evidence type="ECO:0000313" key="5">
    <source>
        <dbReference type="Proteomes" id="UP001637990"/>
    </source>
</evidence>
<accession>A0A2S7C441</accession>
<sequence>MKGFAGVLLLLAAFSVHGQGKIDYDGVAKNMDAYKQAAEQASGALQKRIAGLVVAPGAWEKKSTKICSELGLALRHAVEMRISDGVLVMVAISMDGDKPADQTRHYRYAAAQIFHGAIRDAKDATEALDKCLADYN</sequence>
<feature type="signal peptide" evidence="1">
    <location>
        <begin position="1"/>
        <end position="18"/>
    </location>
</feature>
<reference evidence="2 5" key="2">
    <citation type="submission" date="2024-11" db="EMBL/GenBank/DDBJ databases">
        <title>Genome sequencing of Xanthomonas codiaei.</title>
        <authorList>
            <person name="Studholme D.J."/>
        </authorList>
    </citation>
    <scope>NUCLEOTIDE SEQUENCE [LARGE SCALE GENOMIC DNA]</scope>
    <source>
        <strain evidence="2 5">NCPPB 4350</strain>
    </source>
</reference>
<dbReference type="Proteomes" id="UP000237872">
    <property type="component" value="Unassembled WGS sequence"/>
</dbReference>
<gene>
    <name evidence="2" type="ORF">ACI6Q5_19590</name>
    <name evidence="3" type="ORF">XcodCFBP4690_21705</name>
</gene>
<dbReference type="EMBL" id="JBJGBS010000152">
    <property type="protein sequence ID" value="MFO3707117.1"/>
    <property type="molecule type" value="Genomic_DNA"/>
</dbReference>
<organism evidence="3 4">
    <name type="scientific">Xanthomonas codiaei</name>
    <dbReference type="NCBI Taxonomy" id="56463"/>
    <lineage>
        <taxon>Bacteria</taxon>
        <taxon>Pseudomonadati</taxon>
        <taxon>Pseudomonadota</taxon>
        <taxon>Gammaproteobacteria</taxon>
        <taxon>Lysobacterales</taxon>
        <taxon>Lysobacteraceae</taxon>
        <taxon>Xanthomonas</taxon>
    </lineage>
</organism>
<keyword evidence="5" id="KW-1185">Reference proteome</keyword>
<evidence type="ECO:0000313" key="4">
    <source>
        <dbReference type="Proteomes" id="UP000237872"/>
    </source>
</evidence>
<dbReference type="EMBL" id="MDEC01000058">
    <property type="protein sequence ID" value="PPU56344.1"/>
    <property type="molecule type" value="Genomic_DNA"/>
</dbReference>
<comment type="caution">
    <text evidence="3">The sequence shown here is derived from an EMBL/GenBank/DDBJ whole genome shotgun (WGS) entry which is preliminary data.</text>
</comment>
<evidence type="ECO:0000256" key="1">
    <source>
        <dbReference type="SAM" id="SignalP"/>
    </source>
</evidence>
<evidence type="ECO:0000313" key="3">
    <source>
        <dbReference type="EMBL" id="PPU56344.1"/>
    </source>
</evidence>
<keyword evidence="1" id="KW-0732">Signal</keyword>
<dbReference type="AlphaFoldDB" id="A0A2S7C441"/>
<dbReference type="Proteomes" id="UP001637990">
    <property type="component" value="Unassembled WGS sequence"/>
</dbReference>
<reference evidence="3 4" key="1">
    <citation type="submission" date="2016-08" db="EMBL/GenBank/DDBJ databases">
        <authorList>
            <person name="Seilhamer J.J."/>
        </authorList>
    </citation>
    <scope>NUCLEOTIDE SEQUENCE [LARGE SCALE GENOMIC DNA]</scope>
    <source>
        <strain evidence="3 4">CFBP4690</strain>
    </source>
</reference>
<protein>
    <submittedName>
        <fullName evidence="3">Uncharacterized protein</fullName>
    </submittedName>
</protein>
<dbReference type="RefSeq" id="WP_146092011.1">
    <property type="nucleotide sequence ID" value="NZ_JBJGBS010000152.1"/>
</dbReference>